<dbReference type="PANTHER" id="PTHR45527">
    <property type="entry name" value="NONRIBOSOMAL PEPTIDE SYNTHETASE"/>
    <property type="match status" value="1"/>
</dbReference>
<dbReference type="Gene3D" id="3.30.300.30">
    <property type="match status" value="1"/>
</dbReference>
<dbReference type="EMBL" id="BLAE01000056">
    <property type="protein sequence ID" value="GES14229.1"/>
    <property type="molecule type" value="Genomic_DNA"/>
</dbReference>
<dbReference type="Pfam" id="PF00501">
    <property type="entry name" value="AMP-binding"/>
    <property type="match status" value="2"/>
</dbReference>
<dbReference type="Gene3D" id="3.30.559.30">
    <property type="entry name" value="Nonribosomal peptide synthetase, condensation domain"/>
    <property type="match status" value="1"/>
</dbReference>
<proteinExistence type="predicted"/>
<keyword evidence="2" id="KW-0596">Phosphopantetheine</keyword>
<feature type="compositionally biased region" description="Polar residues" evidence="4">
    <location>
        <begin position="914"/>
        <end position="982"/>
    </location>
</feature>
<feature type="region of interest" description="Disordered" evidence="4">
    <location>
        <begin position="114"/>
        <end position="161"/>
    </location>
</feature>
<dbReference type="InterPro" id="IPR020806">
    <property type="entry name" value="PKS_PP-bd"/>
</dbReference>
<name>A0A5M3X2C3_9ACTN</name>
<protein>
    <recommendedName>
        <fullName evidence="5">Carrier domain-containing protein</fullName>
    </recommendedName>
</protein>
<comment type="cofactor">
    <cofactor evidence="1">
        <name>pantetheine 4'-phosphate</name>
        <dbReference type="ChEBI" id="CHEBI:47942"/>
    </cofactor>
</comment>
<dbReference type="GO" id="GO:0003824">
    <property type="term" value="F:catalytic activity"/>
    <property type="evidence" value="ECO:0007669"/>
    <property type="project" value="InterPro"/>
</dbReference>
<dbReference type="Pfam" id="PF00668">
    <property type="entry name" value="Condensation"/>
    <property type="match status" value="2"/>
</dbReference>
<evidence type="ECO:0000259" key="5">
    <source>
        <dbReference type="PROSITE" id="PS50075"/>
    </source>
</evidence>
<dbReference type="Gene3D" id="1.10.1200.10">
    <property type="entry name" value="ACP-like"/>
    <property type="match status" value="1"/>
</dbReference>
<dbReference type="InterPro" id="IPR045851">
    <property type="entry name" value="AMP-bd_C_sf"/>
</dbReference>
<organism evidence="6 7">
    <name type="scientific">Acrocarpospora macrocephala</name>
    <dbReference type="NCBI Taxonomy" id="150177"/>
    <lineage>
        <taxon>Bacteria</taxon>
        <taxon>Bacillati</taxon>
        <taxon>Actinomycetota</taxon>
        <taxon>Actinomycetes</taxon>
        <taxon>Streptosporangiales</taxon>
        <taxon>Streptosporangiaceae</taxon>
        <taxon>Acrocarpospora</taxon>
    </lineage>
</organism>
<dbReference type="InterPro" id="IPR036736">
    <property type="entry name" value="ACP-like_sf"/>
</dbReference>
<feature type="region of interest" description="Disordered" evidence="4">
    <location>
        <begin position="894"/>
        <end position="990"/>
    </location>
</feature>
<evidence type="ECO:0000256" key="3">
    <source>
        <dbReference type="ARBA" id="ARBA00022553"/>
    </source>
</evidence>
<dbReference type="GO" id="GO:0043041">
    <property type="term" value="P:amino acid activation for nonribosomal peptide biosynthetic process"/>
    <property type="evidence" value="ECO:0007669"/>
    <property type="project" value="TreeGrafter"/>
</dbReference>
<dbReference type="GO" id="GO:0044550">
    <property type="term" value="P:secondary metabolite biosynthetic process"/>
    <property type="evidence" value="ECO:0007669"/>
    <property type="project" value="TreeGrafter"/>
</dbReference>
<feature type="region of interest" description="Disordered" evidence="4">
    <location>
        <begin position="191"/>
        <end position="225"/>
    </location>
</feature>
<dbReference type="SUPFAM" id="SSF47336">
    <property type="entry name" value="ACP-like"/>
    <property type="match status" value="1"/>
</dbReference>
<gene>
    <name evidence="6" type="ORF">Amac_078260</name>
</gene>
<dbReference type="PROSITE" id="PS00012">
    <property type="entry name" value="PHOSPHOPANTETHEINE"/>
    <property type="match status" value="1"/>
</dbReference>
<dbReference type="Proteomes" id="UP000331127">
    <property type="component" value="Unassembled WGS sequence"/>
</dbReference>
<sequence>MTVTLPGLLRARAREQPSRTALICDDTVKLSFGEWDEQADATAFELLERGLTPGDRVGLRYDNAHWADYAIAFLGVLRAGGVAVPLPSRQTDATLRLMLEDCQARWILNQPLHTGPARTSTATTDESAVSSTGIARNPEIDSHATRRETRQDPALQPGTAGTEIARVTQREIHAATQLGLAWTGIGEPDAGTARRELSGNLSSHPSLIWTGIGTPNPGTARKELSGNLSSHPSLIWTGIGTPNPEIARKELGGNLSSHPSLIWTGIGTPNPEIARKELDGNLSSHPSLIWTGIGRHPDSGSEEPSGSRWEPVVGSGDLAQILYTTGTTGRPKGVAASHANLAFGHRPHPGYRMLSHSEHFLHAFPIGTNAGQMMLVNTLVAHPAALVASVFEAERFCALIAEHRVGTVFLVPSMAVDLLNSGAWRRHDLSSVLLLSSSADALPPHVAVALPEAFPKATIVNFYTSTEAVPAQTTMIVDPARPHSVGRATESGDLRITGEDGEAAGIGEVGEVWLRAPAAQRSYYGDPQASERVFQRGWTRMGDLGYLDQDGYLYLVGRESDVIKSGGLKISTLQVEAALQEHPAVAEVAVLGVPHPVMGAMVAAAVVPRSPATADELRTFLHQRLARNEIPTRYAFVDALPRNELGKVLKSELRELFTAPRNAKGRPLETPEQRALARLWSGVLGLPVTSPDDDFFALGGDSLKATQLATRATEEFGVDVPGTLAFDHPTLSAQAEHVTLHTPTQNLIYPEISAELGALSGVQEHWWRWMHAAAETRHMPPVHVAVQIDGQVDAGLVDRCLAELVRRHEALRTVFRDGRAFIEPESNVHVTVHEASDEAEAGQLAADLVRAPFDIGRGPLLRAALIRLRRRRTGCAGEPAAGGGLYRDCGPTGGAGSTNSTSTANSTTHAQSTGSPKSTTGPQSDGSPEAGTQSGGSPKSTTGTQSDGSPEAGTQSGGSPKSTTGTQSGGSPEATMGTQSSGGPEAATGHFGGSVESTVLVLAAHHMIFDGWSAGVLLRELGVLYSAFSHNAPSPLPPPVQYADFVAFEHREWRRTRPHWTATLTGAPSTLPALPGRSPTVTLCAAISHDFPIAPVRDLASRHNATSAMVLAAAWATTLSTWADSPEIVLATPVTGRSRPEFEATIGCLFRWNLLRILIDNTRDEDTNHGDIRAPDSDSGDAQGGGIIARVRRAILTANDHQFHNFARLHELVPYPAYFRFESWGRPAHLPGLPSQEFPIPAGPIMEWCLADDDPDTHPPELLITEHPDGSLTGSMIYNKHAYRTADMAALAEAFTATIPRLA</sequence>
<dbReference type="SUPFAM" id="SSF52777">
    <property type="entry name" value="CoA-dependent acyltransferases"/>
    <property type="match status" value="3"/>
</dbReference>
<reference evidence="6 7" key="1">
    <citation type="submission" date="2019-10" db="EMBL/GenBank/DDBJ databases">
        <title>Whole genome shotgun sequence of Acrocarpospora macrocephala NBRC 16266.</title>
        <authorList>
            <person name="Ichikawa N."/>
            <person name="Kimura A."/>
            <person name="Kitahashi Y."/>
            <person name="Komaki H."/>
            <person name="Oguchi A."/>
        </authorList>
    </citation>
    <scope>NUCLEOTIDE SEQUENCE [LARGE SCALE GENOMIC DNA]</scope>
    <source>
        <strain evidence="6 7">NBRC 16266</strain>
    </source>
</reference>
<dbReference type="InterPro" id="IPR009081">
    <property type="entry name" value="PP-bd_ACP"/>
</dbReference>
<dbReference type="Pfam" id="PF13193">
    <property type="entry name" value="AMP-binding_C"/>
    <property type="match status" value="1"/>
</dbReference>
<accession>A0A5M3X2C3</accession>
<dbReference type="InterPro" id="IPR025110">
    <property type="entry name" value="AMP-bd_C"/>
</dbReference>
<dbReference type="InterPro" id="IPR000873">
    <property type="entry name" value="AMP-dep_synth/lig_dom"/>
</dbReference>
<dbReference type="CDD" id="cd04433">
    <property type="entry name" value="AFD_class_I"/>
    <property type="match status" value="1"/>
</dbReference>
<comment type="caution">
    <text evidence="6">The sequence shown here is derived from an EMBL/GenBank/DDBJ whole genome shotgun (WGS) entry which is preliminary data.</text>
</comment>
<dbReference type="PROSITE" id="PS00455">
    <property type="entry name" value="AMP_BINDING"/>
    <property type="match status" value="1"/>
</dbReference>
<dbReference type="SMART" id="SM00823">
    <property type="entry name" value="PKS_PP"/>
    <property type="match status" value="1"/>
</dbReference>
<evidence type="ECO:0000313" key="7">
    <source>
        <dbReference type="Proteomes" id="UP000331127"/>
    </source>
</evidence>
<dbReference type="GO" id="GO:0005829">
    <property type="term" value="C:cytosol"/>
    <property type="evidence" value="ECO:0007669"/>
    <property type="project" value="TreeGrafter"/>
</dbReference>
<dbReference type="Pfam" id="PF00550">
    <property type="entry name" value="PP-binding"/>
    <property type="match status" value="1"/>
</dbReference>
<dbReference type="GO" id="GO:0031177">
    <property type="term" value="F:phosphopantetheine binding"/>
    <property type="evidence" value="ECO:0007669"/>
    <property type="project" value="InterPro"/>
</dbReference>
<evidence type="ECO:0000313" key="6">
    <source>
        <dbReference type="EMBL" id="GES14229.1"/>
    </source>
</evidence>
<dbReference type="InterPro" id="IPR042099">
    <property type="entry name" value="ANL_N_sf"/>
</dbReference>
<keyword evidence="3" id="KW-0597">Phosphoprotein</keyword>
<dbReference type="InterPro" id="IPR001242">
    <property type="entry name" value="Condensation_dom"/>
</dbReference>
<dbReference type="Gene3D" id="3.30.559.10">
    <property type="entry name" value="Chloramphenicol acetyltransferase-like domain"/>
    <property type="match status" value="2"/>
</dbReference>
<dbReference type="SUPFAM" id="SSF56801">
    <property type="entry name" value="Acetyl-CoA synthetase-like"/>
    <property type="match status" value="1"/>
</dbReference>
<feature type="compositionally biased region" description="Basic and acidic residues" evidence="4">
    <location>
        <begin position="138"/>
        <end position="151"/>
    </location>
</feature>
<dbReference type="Gene3D" id="3.40.50.12780">
    <property type="entry name" value="N-terminal domain of ligase-like"/>
    <property type="match status" value="2"/>
</dbReference>
<evidence type="ECO:0000256" key="4">
    <source>
        <dbReference type="SAM" id="MobiDB-lite"/>
    </source>
</evidence>
<dbReference type="PANTHER" id="PTHR45527:SF1">
    <property type="entry name" value="FATTY ACID SYNTHASE"/>
    <property type="match status" value="1"/>
</dbReference>
<dbReference type="InterPro" id="IPR023213">
    <property type="entry name" value="CAT-like_dom_sf"/>
</dbReference>
<feature type="domain" description="Carrier" evidence="5">
    <location>
        <begin position="667"/>
        <end position="742"/>
    </location>
</feature>
<feature type="compositionally biased region" description="Polar residues" evidence="4">
    <location>
        <begin position="117"/>
        <end position="134"/>
    </location>
</feature>
<dbReference type="RefSeq" id="WP_218041555.1">
    <property type="nucleotide sequence ID" value="NZ_BAAAHL010000058.1"/>
</dbReference>
<dbReference type="InterPro" id="IPR006162">
    <property type="entry name" value="Ppantetheine_attach_site"/>
</dbReference>
<evidence type="ECO:0000256" key="2">
    <source>
        <dbReference type="ARBA" id="ARBA00022450"/>
    </source>
</evidence>
<dbReference type="GO" id="GO:0008610">
    <property type="term" value="P:lipid biosynthetic process"/>
    <property type="evidence" value="ECO:0007669"/>
    <property type="project" value="UniProtKB-ARBA"/>
</dbReference>
<evidence type="ECO:0000256" key="1">
    <source>
        <dbReference type="ARBA" id="ARBA00001957"/>
    </source>
</evidence>
<keyword evidence="7" id="KW-1185">Reference proteome</keyword>
<feature type="compositionally biased region" description="Low complexity" evidence="4">
    <location>
        <begin position="897"/>
        <end position="913"/>
    </location>
</feature>
<dbReference type="PROSITE" id="PS50075">
    <property type="entry name" value="CARRIER"/>
    <property type="match status" value="1"/>
</dbReference>
<dbReference type="InterPro" id="IPR020845">
    <property type="entry name" value="AMP-binding_CS"/>
</dbReference>